<proteinExistence type="predicted"/>
<dbReference type="Proteomes" id="UP001054945">
    <property type="component" value="Unassembled WGS sequence"/>
</dbReference>
<protein>
    <submittedName>
        <fullName evidence="2">Uncharacterized protein</fullName>
    </submittedName>
</protein>
<sequence length="129" mass="14485">MYLVPTLLCPKRNQLEHSRSPGYRPPHFLRPPPINKKKGVRVMSNGLGEEEETTPKEGRPSKDKQKLGRWNVPCCGRYPLSPPLLSQLSFEFSVGKTNLLRLQVPSPLSLRSFASASCIVRGEDWGAPF</sequence>
<accession>A0AAV4MSX8</accession>
<dbReference type="EMBL" id="BPLR01002584">
    <property type="protein sequence ID" value="GIX75413.1"/>
    <property type="molecule type" value="Genomic_DNA"/>
</dbReference>
<keyword evidence="3" id="KW-1185">Reference proteome</keyword>
<feature type="compositionally biased region" description="Basic and acidic residues" evidence="1">
    <location>
        <begin position="53"/>
        <end position="66"/>
    </location>
</feature>
<dbReference type="AlphaFoldDB" id="A0AAV4MSX8"/>
<name>A0AAV4MSX8_CAEEX</name>
<comment type="caution">
    <text evidence="2">The sequence shown here is derived from an EMBL/GenBank/DDBJ whole genome shotgun (WGS) entry which is preliminary data.</text>
</comment>
<evidence type="ECO:0000313" key="2">
    <source>
        <dbReference type="EMBL" id="GIX75413.1"/>
    </source>
</evidence>
<evidence type="ECO:0000313" key="3">
    <source>
        <dbReference type="Proteomes" id="UP001054945"/>
    </source>
</evidence>
<reference evidence="2 3" key="1">
    <citation type="submission" date="2021-06" db="EMBL/GenBank/DDBJ databases">
        <title>Caerostris extrusa draft genome.</title>
        <authorList>
            <person name="Kono N."/>
            <person name="Arakawa K."/>
        </authorList>
    </citation>
    <scope>NUCLEOTIDE SEQUENCE [LARGE SCALE GENOMIC DNA]</scope>
</reference>
<organism evidence="2 3">
    <name type="scientific">Caerostris extrusa</name>
    <name type="common">Bark spider</name>
    <name type="synonym">Caerostris bankana</name>
    <dbReference type="NCBI Taxonomy" id="172846"/>
    <lineage>
        <taxon>Eukaryota</taxon>
        <taxon>Metazoa</taxon>
        <taxon>Ecdysozoa</taxon>
        <taxon>Arthropoda</taxon>
        <taxon>Chelicerata</taxon>
        <taxon>Arachnida</taxon>
        <taxon>Araneae</taxon>
        <taxon>Araneomorphae</taxon>
        <taxon>Entelegynae</taxon>
        <taxon>Araneoidea</taxon>
        <taxon>Araneidae</taxon>
        <taxon>Caerostris</taxon>
    </lineage>
</organism>
<gene>
    <name evidence="2" type="ORF">CEXT_612151</name>
</gene>
<evidence type="ECO:0000256" key="1">
    <source>
        <dbReference type="SAM" id="MobiDB-lite"/>
    </source>
</evidence>
<feature type="region of interest" description="Disordered" evidence="1">
    <location>
        <begin position="15"/>
        <end position="68"/>
    </location>
</feature>